<comment type="similarity">
    <text evidence="1">Belongs to the BolA/IbaG family.</text>
</comment>
<dbReference type="EMBL" id="LNZB01000006">
    <property type="protein sequence ID" value="KTD82834.1"/>
    <property type="molecule type" value="Genomic_DNA"/>
</dbReference>
<organism evidence="2 3">
    <name type="scientific">Legionella waltersii</name>
    <dbReference type="NCBI Taxonomy" id="66969"/>
    <lineage>
        <taxon>Bacteria</taxon>
        <taxon>Pseudomonadati</taxon>
        <taxon>Pseudomonadota</taxon>
        <taxon>Gammaproteobacteria</taxon>
        <taxon>Legionellales</taxon>
        <taxon>Legionellaceae</taxon>
        <taxon>Legionella</taxon>
    </lineage>
</organism>
<accession>A0A0W1ANJ0</accession>
<dbReference type="PIRSF" id="PIRSF003113">
    <property type="entry name" value="BolA"/>
    <property type="match status" value="1"/>
</dbReference>
<dbReference type="InterPro" id="IPR036065">
    <property type="entry name" value="BolA-like_sf"/>
</dbReference>
<keyword evidence="3" id="KW-1185">Reference proteome</keyword>
<name>A0A0W1ANJ0_9GAMM</name>
<evidence type="ECO:0000313" key="2">
    <source>
        <dbReference type="EMBL" id="KTD82834.1"/>
    </source>
</evidence>
<dbReference type="Proteomes" id="UP000054729">
    <property type="component" value="Unassembled WGS sequence"/>
</dbReference>
<dbReference type="STRING" id="66969.Lwal_0312"/>
<sequence>MLSNEEIEQRLKTIDDVFFVKVEGDGYQYQLTVVSDLFLNKSKVARQQWVYSQLKDFITTGRLHAISMKTWTKEEWGKQHG</sequence>
<comment type="caution">
    <text evidence="2">The sequence shown here is derived from an EMBL/GenBank/DDBJ whole genome shotgun (WGS) entry which is preliminary data.</text>
</comment>
<reference evidence="2 3" key="1">
    <citation type="submission" date="2015-11" db="EMBL/GenBank/DDBJ databases">
        <title>Genomic analysis of 38 Legionella species identifies large and diverse effector repertoires.</title>
        <authorList>
            <person name="Burstein D."/>
            <person name="Amaro F."/>
            <person name="Zusman T."/>
            <person name="Lifshitz Z."/>
            <person name="Cohen O."/>
            <person name="Gilbert J.A."/>
            <person name="Pupko T."/>
            <person name="Shuman H.A."/>
            <person name="Segal G."/>
        </authorList>
    </citation>
    <scope>NUCLEOTIDE SEQUENCE [LARGE SCALE GENOMIC DNA]</scope>
    <source>
        <strain evidence="2 3">ATCC 51914</strain>
    </source>
</reference>
<evidence type="ECO:0000313" key="3">
    <source>
        <dbReference type="Proteomes" id="UP000054729"/>
    </source>
</evidence>
<dbReference type="PATRIC" id="fig|66969.6.peg.340"/>
<protein>
    <submittedName>
        <fullName evidence="2">BolA like protein</fullName>
    </submittedName>
</protein>
<dbReference type="OrthoDB" id="9801469at2"/>
<dbReference type="AlphaFoldDB" id="A0A0W1ANJ0"/>
<dbReference type="SUPFAM" id="SSF82657">
    <property type="entry name" value="BolA-like"/>
    <property type="match status" value="1"/>
</dbReference>
<dbReference type="RefSeq" id="WP_058479172.1">
    <property type="nucleotide sequence ID" value="NZ_CAAAIQ010000003.1"/>
</dbReference>
<dbReference type="Pfam" id="PF01722">
    <property type="entry name" value="BolA"/>
    <property type="match status" value="1"/>
</dbReference>
<gene>
    <name evidence="2" type="ORF">Lwal_0312</name>
</gene>
<proteinExistence type="inferred from homology"/>
<evidence type="ECO:0000256" key="1">
    <source>
        <dbReference type="RuleBase" id="RU003860"/>
    </source>
</evidence>
<dbReference type="Gene3D" id="3.30.300.90">
    <property type="entry name" value="BolA-like"/>
    <property type="match status" value="1"/>
</dbReference>
<dbReference type="InterPro" id="IPR002634">
    <property type="entry name" value="BolA"/>
</dbReference>